<evidence type="ECO:0000256" key="10">
    <source>
        <dbReference type="ARBA" id="ARBA00022660"/>
    </source>
</evidence>
<dbReference type="KEGG" id="alim:106534426"/>
<comment type="subcellular location">
    <subcellularLocation>
        <location evidence="3 15">Mitochondrion matrix</location>
    </subcellularLocation>
</comment>
<dbReference type="SUPFAM" id="SSF52540">
    <property type="entry name" value="P-loop containing nucleoside triphosphate hydrolases"/>
    <property type="match status" value="1"/>
</dbReference>
<evidence type="ECO:0000313" key="17">
    <source>
        <dbReference type="Proteomes" id="UP000192220"/>
    </source>
</evidence>
<dbReference type="AlphaFoldDB" id="A0A2I4D2Q7"/>
<gene>
    <name evidence="18" type="primary">ndufa10</name>
</gene>
<keyword evidence="10 15" id="KW-0679">Respiratory chain</keyword>
<keyword evidence="11 15" id="KW-0274">FAD</keyword>
<dbReference type="Proteomes" id="UP000192220">
    <property type="component" value="Unplaced"/>
</dbReference>
<dbReference type="InterPro" id="IPR027417">
    <property type="entry name" value="P-loop_NTPase"/>
</dbReference>
<dbReference type="InParanoid" id="A0A2I4D2Q7"/>
<reference evidence="18" key="1">
    <citation type="submission" date="2025-08" db="UniProtKB">
        <authorList>
            <consortium name="RefSeq"/>
        </authorList>
    </citation>
    <scope>IDENTIFICATION</scope>
</reference>
<organism evidence="17 18">
    <name type="scientific">Austrofundulus limnaeus</name>
    <name type="common">Annual killifish</name>
    <dbReference type="NCBI Taxonomy" id="52670"/>
    <lineage>
        <taxon>Eukaryota</taxon>
        <taxon>Metazoa</taxon>
        <taxon>Chordata</taxon>
        <taxon>Craniata</taxon>
        <taxon>Vertebrata</taxon>
        <taxon>Euteleostomi</taxon>
        <taxon>Actinopterygii</taxon>
        <taxon>Neopterygii</taxon>
        <taxon>Teleostei</taxon>
        <taxon>Neoteleostei</taxon>
        <taxon>Acanthomorphata</taxon>
        <taxon>Ovalentaria</taxon>
        <taxon>Atherinomorphae</taxon>
        <taxon>Cyprinodontiformes</taxon>
        <taxon>Rivulidae</taxon>
        <taxon>Austrofundulus</taxon>
    </lineage>
</organism>
<evidence type="ECO:0000313" key="18">
    <source>
        <dbReference type="RefSeq" id="XP_013886504.1"/>
    </source>
</evidence>
<dbReference type="GO" id="GO:0005759">
    <property type="term" value="C:mitochondrial matrix"/>
    <property type="evidence" value="ECO:0007669"/>
    <property type="project" value="UniProtKB-SubCell"/>
</dbReference>
<keyword evidence="14 15" id="KW-0496">Mitochondrion</keyword>
<dbReference type="CDD" id="cd02030">
    <property type="entry name" value="NDUO42"/>
    <property type="match status" value="1"/>
</dbReference>
<dbReference type="GO" id="GO:0006120">
    <property type="term" value="P:mitochondrial electron transport, NADH to ubiquinone"/>
    <property type="evidence" value="ECO:0007669"/>
    <property type="project" value="InterPro"/>
</dbReference>
<dbReference type="InterPro" id="IPR015828">
    <property type="entry name" value="NDUFA10"/>
</dbReference>
<evidence type="ECO:0000256" key="4">
    <source>
        <dbReference type="ARBA" id="ARBA00008606"/>
    </source>
</evidence>
<comment type="similarity">
    <text evidence="4 15">Belongs to the complex I NDUFA10 subunit family.</text>
</comment>
<dbReference type="PANTHER" id="PTHR10513">
    <property type="entry name" value="DEOXYNUCLEOSIDE KINASE"/>
    <property type="match status" value="1"/>
</dbReference>
<comment type="function">
    <text evidence="2 15">Accessory subunit of the mitochondrial membrane respiratory chain NADH dehydrogenase (Complex I), that is believed not to be involved in catalysis. Complex I functions in the transfer of electrons from NADH to the respiratory chain. The immediate electron acceptor for the enzyme is believed to be ubiquinone.</text>
</comment>
<dbReference type="Pfam" id="PF01712">
    <property type="entry name" value="dNK"/>
    <property type="match status" value="1"/>
</dbReference>
<evidence type="ECO:0000256" key="15">
    <source>
        <dbReference type="PIRNR" id="PIRNR000543"/>
    </source>
</evidence>
<keyword evidence="9 15" id="KW-0285">Flavoprotein</keyword>
<dbReference type="STRING" id="52670.A0A2I4D2Q7"/>
<dbReference type="GeneID" id="106534426"/>
<keyword evidence="13 15" id="KW-0249">Electron transport</keyword>
<evidence type="ECO:0000256" key="3">
    <source>
        <dbReference type="ARBA" id="ARBA00004305"/>
    </source>
</evidence>
<evidence type="ECO:0000256" key="6">
    <source>
        <dbReference type="ARBA" id="ARBA00017279"/>
    </source>
</evidence>
<feature type="domain" description="Deoxynucleoside kinase" evidence="16">
    <location>
        <begin position="58"/>
        <end position="271"/>
    </location>
</feature>
<dbReference type="RefSeq" id="XP_013886504.1">
    <property type="nucleotide sequence ID" value="XM_014031050.1"/>
</dbReference>
<comment type="cofactor">
    <cofactor evidence="1 15">
        <name>FAD</name>
        <dbReference type="ChEBI" id="CHEBI:57692"/>
    </cofactor>
</comment>
<evidence type="ECO:0000256" key="12">
    <source>
        <dbReference type="ARBA" id="ARBA00022946"/>
    </source>
</evidence>
<keyword evidence="7 15" id="KW-0813">Transport</keyword>
<evidence type="ECO:0000256" key="5">
    <source>
        <dbReference type="ARBA" id="ARBA00011514"/>
    </source>
</evidence>
<dbReference type="CTD" id="4705"/>
<evidence type="ECO:0000256" key="9">
    <source>
        <dbReference type="ARBA" id="ARBA00022630"/>
    </source>
</evidence>
<evidence type="ECO:0000256" key="14">
    <source>
        <dbReference type="ARBA" id="ARBA00023128"/>
    </source>
</evidence>
<dbReference type="InterPro" id="IPR050566">
    <property type="entry name" value="Deoxyribonucleoside_kinase"/>
</dbReference>
<evidence type="ECO:0000259" key="16">
    <source>
        <dbReference type="Pfam" id="PF01712"/>
    </source>
</evidence>
<evidence type="ECO:0000256" key="13">
    <source>
        <dbReference type="ARBA" id="ARBA00022982"/>
    </source>
</evidence>
<dbReference type="Gene3D" id="3.40.50.300">
    <property type="entry name" value="P-loop containing nucleotide triphosphate hydrolases"/>
    <property type="match status" value="1"/>
</dbReference>
<dbReference type="OrthoDB" id="17400at2759"/>
<evidence type="ECO:0000256" key="1">
    <source>
        <dbReference type="ARBA" id="ARBA00001974"/>
    </source>
</evidence>
<keyword evidence="12" id="KW-0809">Transit peptide</keyword>
<keyword evidence="8" id="KW-0597">Phosphoprotein</keyword>
<accession>A0A2I4D2Q7</accession>
<proteinExistence type="inferred from homology"/>
<evidence type="ECO:0000256" key="2">
    <source>
        <dbReference type="ARBA" id="ARBA00003195"/>
    </source>
</evidence>
<comment type="subunit">
    <text evidence="5">Complex I is composed of 45 different subunits. This a component of the hydrophobic protein fraction.</text>
</comment>
<dbReference type="InterPro" id="IPR031314">
    <property type="entry name" value="DNK_dom"/>
</dbReference>
<name>A0A2I4D2Q7_AUSLI</name>
<evidence type="ECO:0000256" key="8">
    <source>
        <dbReference type="ARBA" id="ARBA00022553"/>
    </source>
</evidence>
<dbReference type="PANTHER" id="PTHR10513:SF15">
    <property type="entry name" value="NADH DEHYDROGENASE [UBIQUINONE] 1 ALPHA SUBCOMPLEX SUBUNIT 10, MITOCHONDRIAL"/>
    <property type="match status" value="1"/>
</dbReference>
<evidence type="ECO:0000256" key="7">
    <source>
        <dbReference type="ARBA" id="ARBA00022448"/>
    </source>
</evidence>
<evidence type="ECO:0000256" key="11">
    <source>
        <dbReference type="ARBA" id="ARBA00022827"/>
    </source>
</evidence>
<dbReference type="FunFam" id="3.40.50.300:FF:000837">
    <property type="entry name" value="NADH dehydrogenase [ubiquinone] 1 alpha subcomplex subunit 10, mitochondrial"/>
    <property type="match status" value="1"/>
</dbReference>
<keyword evidence="17" id="KW-1185">Reference proteome</keyword>
<dbReference type="PIRSF" id="PIRSF000543">
    <property type="entry name" value="NADH_UQ_42KD"/>
    <property type="match status" value="1"/>
</dbReference>
<protein>
    <recommendedName>
        <fullName evidence="6 15">NADH dehydrogenase [ubiquinone] 1 alpha subcomplex subunit 10, mitochondrial</fullName>
    </recommendedName>
</protein>
<sequence>MALVTRLLPAGAAALRSGGFFQKASVHTSSSRSLMYGFWAYILGERILPKFKTYSKIFTVEGNLSSGKGALAQKLADKLGMLYMPEADTHYMDRVNGEKEPLHQDFNGMCSLEKFYLDPKAPDGNSYRLQLWMYLMRLMQYSDALEHLLCTGQGVILERSHFSDFVFLDAMFKQGYIRKECVQHYNELKYISISEFLPPHLVIYIDVPAEEVQNRLKLSGKSYLQNVPLEYLKAIENSYKKTFLPSIEETSEVFICDSTQAQDVDRVIEEIEHLKFGKKPWVEQTAVSLHELRMLVQDKREVANMTHIPVFLPEITIGAHEFTHKYFAYRSLPGKKYATGFNEDIGDKYIWLK</sequence>